<organism evidence="2 3">
    <name type="scientific">Sphingomonas daechungensis</name>
    <dbReference type="NCBI Taxonomy" id="1176646"/>
    <lineage>
        <taxon>Bacteria</taxon>
        <taxon>Pseudomonadati</taxon>
        <taxon>Pseudomonadota</taxon>
        <taxon>Alphaproteobacteria</taxon>
        <taxon>Sphingomonadales</taxon>
        <taxon>Sphingomonadaceae</taxon>
        <taxon>Sphingomonas</taxon>
    </lineage>
</organism>
<accession>A0ABX6SYJ3</accession>
<evidence type="ECO:0000313" key="2">
    <source>
        <dbReference type="EMBL" id="QNP42376.1"/>
    </source>
</evidence>
<keyword evidence="1" id="KW-0812">Transmembrane</keyword>
<dbReference type="Proteomes" id="UP000516134">
    <property type="component" value="Chromosome"/>
</dbReference>
<keyword evidence="3" id="KW-1185">Reference proteome</keyword>
<gene>
    <name evidence="2" type="ORF">H9L15_08590</name>
</gene>
<dbReference type="RefSeq" id="WP_187713809.1">
    <property type="nucleotide sequence ID" value="NZ_BAABJC010000001.1"/>
</dbReference>
<protein>
    <submittedName>
        <fullName evidence="2">Uncharacterized protein</fullName>
    </submittedName>
</protein>
<keyword evidence="1" id="KW-0472">Membrane</keyword>
<keyword evidence="1" id="KW-1133">Transmembrane helix</keyword>
<evidence type="ECO:0000313" key="3">
    <source>
        <dbReference type="Proteomes" id="UP000516134"/>
    </source>
</evidence>
<sequence length="71" mass="7812">MRDTSYIVGMIAALFLVVAGVAWLRIIQKPDRQPPSKKNIRRGNSASMVLVCAFFLSAFAAVAGIVGWFQR</sequence>
<feature type="transmembrane region" description="Helical" evidence="1">
    <location>
        <begin position="6"/>
        <end position="27"/>
    </location>
</feature>
<evidence type="ECO:0000256" key="1">
    <source>
        <dbReference type="SAM" id="Phobius"/>
    </source>
</evidence>
<name>A0ABX6SYJ3_9SPHN</name>
<feature type="transmembrane region" description="Helical" evidence="1">
    <location>
        <begin position="48"/>
        <end position="69"/>
    </location>
</feature>
<reference evidence="2 3" key="1">
    <citation type="submission" date="2020-08" db="EMBL/GenBank/DDBJ databases">
        <title>Genome sequence of Sphingomonas daechungensis KACC 18115T.</title>
        <authorList>
            <person name="Hyun D.-W."/>
            <person name="Bae J.-W."/>
        </authorList>
    </citation>
    <scope>NUCLEOTIDE SEQUENCE [LARGE SCALE GENOMIC DNA]</scope>
    <source>
        <strain evidence="2 3">KACC 18115</strain>
    </source>
</reference>
<proteinExistence type="predicted"/>
<dbReference type="EMBL" id="CP060780">
    <property type="protein sequence ID" value="QNP42376.1"/>
    <property type="molecule type" value="Genomic_DNA"/>
</dbReference>